<gene>
    <name evidence="1" type="ORF">A3G51_03010</name>
</gene>
<dbReference type="EMBL" id="MGKY01000005">
    <property type="protein sequence ID" value="OGN34163.1"/>
    <property type="molecule type" value="Genomic_DNA"/>
</dbReference>
<organism evidence="1 2">
    <name type="scientific">Candidatus Yanofskybacteria bacterium RIFCSPLOWO2_12_FULL_43_11b</name>
    <dbReference type="NCBI Taxonomy" id="1802710"/>
    <lineage>
        <taxon>Bacteria</taxon>
        <taxon>Candidatus Yanofskyibacteriota</taxon>
    </lineage>
</organism>
<name>A0A1F8H997_9BACT</name>
<dbReference type="Proteomes" id="UP000177745">
    <property type="component" value="Unassembled WGS sequence"/>
</dbReference>
<evidence type="ECO:0000313" key="2">
    <source>
        <dbReference type="Proteomes" id="UP000177745"/>
    </source>
</evidence>
<evidence type="ECO:0000313" key="1">
    <source>
        <dbReference type="EMBL" id="OGN34163.1"/>
    </source>
</evidence>
<dbReference type="AlphaFoldDB" id="A0A1F8H997"/>
<sequence length="67" mass="7489">MLPSEANGLKWVGVSLILKTARDICLQRRTRRHSGLVLRNAERQERFAAGTNLFWFDEGICPGGSMG</sequence>
<protein>
    <submittedName>
        <fullName evidence="1">Uncharacterized protein</fullName>
    </submittedName>
</protein>
<proteinExistence type="predicted"/>
<reference evidence="1 2" key="1">
    <citation type="journal article" date="2016" name="Nat. Commun.">
        <title>Thousands of microbial genomes shed light on interconnected biogeochemical processes in an aquifer system.</title>
        <authorList>
            <person name="Anantharaman K."/>
            <person name="Brown C.T."/>
            <person name="Hug L.A."/>
            <person name="Sharon I."/>
            <person name="Castelle C.J."/>
            <person name="Probst A.J."/>
            <person name="Thomas B.C."/>
            <person name="Singh A."/>
            <person name="Wilkins M.J."/>
            <person name="Karaoz U."/>
            <person name="Brodie E.L."/>
            <person name="Williams K.H."/>
            <person name="Hubbard S.S."/>
            <person name="Banfield J.F."/>
        </authorList>
    </citation>
    <scope>NUCLEOTIDE SEQUENCE [LARGE SCALE GENOMIC DNA]</scope>
</reference>
<comment type="caution">
    <text evidence="1">The sequence shown here is derived from an EMBL/GenBank/DDBJ whole genome shotgun (WGS) entry which is preliminary data.</text>
</comment>
<accession>A0A1F8H997</accession>